<feature type="chain" id="PRO_5021797333" evidence="1">
    <location>
        <begin position="26"/>
        <end position="171"/>
    </location>
</feature>
<name>A0A549TFE3_9HYPH</name>
<evidence type="ECO:0000256" key="1">
    <source>
        <dbReference type="SAM" id="SignalP"/>
    </source>
</evidence>
<reference evidence="2 3" key="1">
    <citation type="submission" date="2019-07" db="EMBL/GenBank/DDBJ databases">
        <title>Ln-dependent methylotrophs.</title>
        <authorList>
            <person name="Tani A."/>
        </authorList>
    </citation>
    <scope>NUCLEOTIDE SEQUENCE [LARGE SCALE GENOMIC DNA]</scope>
    <source>
        <strain evidence="2 3">SM12</strain>
    </source>
</reference>
<feature type="signal peptide" evidence="1">
    <location>
        <begin position="1"/>
        <end position="25"/>
    </location>
</feature>
<gene>
    <name evidence="2" type="ORF">FNA46_04625</name>
</gene>
<evidence type="ECO:0000313" key="3">
    <source>
        <dbReference type="Proteomes" id="UP000316801"/>
    </source>
</evidence>
<accession>A0A549TFE3</accession>
<organism evidence="2 3">
    <name type="scientific">Rhizobium straminoryzae</name>
    <dbReference type="NCBI Taxonomy" id="1387186"/>
    <lineage>
        <taxon>Bacteria</taxon>
        <taxon>Pseudomonadati</taxon>
        <taxon>Pseudomonadota</taxon>
        <taxon>Alphaproteobacteria</taxon>
        <taxon>Hyphomicrobiales</taxon>
        <taxon>Rhizobiaceae</taxon>
        <taxon>Rhizobium/Agrobacterium group</taxon>
        <taxon>Rhizobium</taxon>
    </lineage>
</organism>
<sequence length="171" mass="17843">MNRSSAWLLAATTMCVFASGQTVYADEAAFLRSMAGTWSGKGIVKVRTTSPTVSVTCRFQANTTPQSLSLNGKCTSLAIFSRSISASLKATGSKYAGSYIGAGTGPAGLGGQRAGNTINLGVTWAKEVNGDRRAVMTIERIGNSALRLTTIDTDPGTGRSVVTSRIDLRRG</sequence>
<protein>
    <submittedName>
        <fullName evidence="2">Uncharacterized protein</fullName>
    </submittedName>
</protein>
<keyword evidence="1" id="KW-0732">Signal</keyword>
<comment type="caution">
    <text evidence="2">The sequence shown here is derived from an EMBL/GenBank/DDBJ whole genome shotgun (WGS) entry which is preliminary data.</text>
</comment>
<dbReference type="Proteomes" id="UP000316801">
    <property type="component" value="Unassembled WGS sequence"/>
</dbReference>
<dbReference type="EMBL" id="VJMG01000010">
    <property type="protein sequence ID" value="TRL41223.1"/>
    <property type="molecule type" value="Genomic_DNA"/>
</dbReference>
<proteinExistence type="predicted"/>
<dbReference type="AlphaFoldDB" id="A0A549TFE3"/>
<evidence type="ECO:0000313" key="2">
    <source>
        <dbReference type="EMBL" id="TRL41223.1"/>
    </source>
</evidence>
<keyword evidence="3" id="KW-1185">Reference proteome</keyword>